<feature type="region of interest" description="Disordered" evidence="1">
    <location>
        <begin position="42"/>
        <end position="81"/>
    </location>
</feature>
<dbReference type="EMBL" id="QEAM01000048">
    <property type="protein sequence ID" value="TPX48652.1"/>
    <property type="molecule type" value="Genomic_DNA"/>
</dbReference>
<dbReference type="EMBL" id="QEAN01000054">
    <property type="protein sequence ID" value="TPX51441.1"/>
    <property type="molecule type" value="Genomic_DNA"/>
</dbReference>
<evidence type="ECO:0000313" key="4">
    <source>
        <dbReference type="Proteomes" id="UP000317494"/>
    </source>
</evidence>
<keyword evidence="4" id="KW-1185">Reference proteome</keyword>
<evidence type="ECO:0000313" key="5">
    <source>
        <dbReference type="Proteomes" id="UP000320475"/>
    </source>
</evidence>
<organism evidence="2 5">
    <name type="scientific">Synchytrium endobioticum</name>
    <dbReference type="NCBI Taxonomy" id="286115"/>
    <lineage>
        <taxon>Eukaryota</taxon>
        <taxon>Fungi</taxon>
        <taxon>Fungi incertae sedis</taxon>
        <taxon>Chytridiomycota</taxon>
        <taxon>Chytridiomycota incertae sedis</taxon>
        <taxon>Chytridiomycetes</taxon>
        <taxon>Synchytriales</taxon>
        <taxon>Synchytriaceae</taxon>
        <taxon>Synchytrium</taxon>
    </lineage>
</organism>
<dbReference type="Proteomes" id="UP000317494">
    <property type="component" value="Unassembled WGS sequence"/>
</dbReference>
<accession>A0A507DAI7</accession>
<feature type="compositionally biased region" description="Basic and acidic residues" evidence="1">
    <location>
        <begin position="44"/>
        <end position="54"/>
    </location>
</feature>
<dbReference type="VEuPathDB" id="FungiDB:SeMB42_g01920"/>
<feature type="compositionally biased region" description="Acidic residues" evidence="1">
    <location>
        <begin position="178"/>
        <end position="189"/>
    </location>
</feature>
<evidence type="ECO:0000256" key="1">
    <source>
        <dbReference type="SAM" id="MobiDB-lite"/>
    </source>
</evidence>
<dbReference type="AlphaFoldDB" id="A0A507DAI7"/>
<comment type="caution">
    <text evidence="2">The sequence shown here is derived from an EMBL/GenBank/DDBJ whole genome shotgun (WGS) entry which is preliminary data.</text>
</comment>
<reference evidence="4 5" key="1">
    <citation type="journal article" date="2019" name="Sci. Rep.">
        <title>Comparative genomics of chytrid fungi reveal insights into the obligate biotrophic and pathogenic lifestyle of Synchytrium endobioticum.</title>
        <authorList>
            <person name="van de Vossenberg B.T.L.H."/>
            <person name="Warris S."/>
            <person name="Nguyen H.D.T."/>
            <person name="van Gent-Pelzer M.P.E."/>
            <person name="Joly D.L."/>
            <person name="van de Geest H.C."/>
            <person name="Bonants P.J.M."/>
            <person name="Smith D.S."/>
            <person name="Levesque C.A."/>
            <person name="van der Lee T.A.J."/>
        </authorList>
    </citation>
    <scope>NUCLEOTIDE SEQUENCE [LARGE SCALE GENOMIC DNA]</scope>
    <source>
        <strain evidence="2 5">LEV6574</strain>
        <strain evidence="3 4">MB42</strain>
    </source>
</reference>
<dbReference type="Proteomes" id="UP000320475">
    <property type="component" value="Unassembled WGS sequence"/>
</dbReference>
<protein>
    <submittedName>
        <fullName evidence="2">Uncharacterized protein</fullName>
    </submittedName>
</protein>
<evidence type="ECO:0000313" key="2">
    <source>
        <dbReference type="EMBL" id="TPX48652.1"/>
    </source>
</evidence>
<evidence type="ECO:0000313" key="3">
    <source>
        <dbReference type="EMBL" id="TPX51441.1"/>
    </source>
</evidence>
<feature type="region of interest" description="Disordered" evidence="1">
    <location>
        <begin position="132"/>
        <end position="189"/>
    </location>
</feature>
<name>A0A507DAI7_9FUNG</name>
<proteinExistence type="predicted"/>
<sequence>MDVSITISQHSVHFSVPSAVPAGLIPQLLCKLEWHIKHLVSTPARHEADDRSESSEDMPPRTGLVYQPLRSSSPAPRRREREEMMECLLDEPDEGVSDVHASGMCDEFTALARQRSRASAASWTCMAASAAPPTAPHCSIGTQTRAPDPQPDSPRADDVDFSQKPWAVQLSGDGYASSDDDGFDSDRDDEFIYGEGVEMDQMGHSLCSSASVTSDEYVIVEDR</sequence>
<gene>
    <name evidence="2" type="ORF">SeLEV6574_g01926</name>
    <name evidence="3" type="ORF">SeMB42_g01920</name>
</gene>